<proteinExistence type="inferred from homology"/>
<feature type="region of interest" description="Disordered" evidence="5">
    <location>
        <begin position="374"/>
        <end position="441"/>
    </location>
</feature>
<dbReference type="EMBL" id="MCGR01000016">
    <property type="protein sequence ID" value="ORY85332.1"/>
    <property type="molecule type" value="Genomic_DNA"/>
</dbReference>
<dbReference type="GO" id="GO:0005737">
    <property type="term" value="C:cytoplasm"/>
    <property type="evidence" value="ECO:0007669"/>
    <property type="project" value="UniProtKB-ARBA"/>
</dbReference>
<name>A0A1Y2FMW5_9BASI</name>
<dbReference type="FunCoup" id="A0A1Y2FMW5">
    <property type="interactions" value="323"/>
</dbReference>
<feature type="repeat" description="WD" evidence="4">
    <location>
        <begin position="254"/>
        <end position="295"/>
    </location>
</feature>
<feature type="compositionally biased region" description="Basic and acidic residues" evidence="5">
    <location>
        <begin position="391"/>
        <end position="406"/>
    </location>
</feature>
<feature type="compositionally biased region" description="Pro residues" evidence="5">
    <location>
        <begin position="374"/>
        <end position="385"/>
    </location>
</feature>
<dbReference type="PROSITE" id="PS50082">
    <property type="entry name" value="WD_REPEATS_2"/>
    <property type="match status" value="2"/>
</dbReference>
<keyword evidence="1 4" id="KW-0853">WD repeat</keyword>
<evidence type="ECO:0000256" key="3">
    <source>
        <dbReference type="ARBA" id="ARBA00025740"/>
    </source>
</evidence>
<evidence type="ECO:0000256" key="2">
    <source>
        <dbReference type="ARBA" id="ARBA00022737"/>
    </source>
</evidence>
<organism evidence="6 7">
    <name type="scientific">Leucosporidium creatinivorum</name>
    <dbReference type="NCBI Taxonomy" id="106004"/>
    <lineage>
        <taxon>Eukaryota</taxon>
        <taxon>Fungi</taxon>
        <taxon>Dikarya</taxon>
        <taxon>Basidiomycota</taxon>
        <taxon>Pucciniomycotina</taxon>
        <taxon>Microbotryomycetes</taxon>
        <taxon>Leucosporidiales</taxon>
        <taxon>Leucosporidium</taxon>
    </lineage>
</organism>
<reference evidence="6 7" key="1">
    <citation type="submission" date="2016-07" db="EMBL/GenBank/DDBJ databases">
        <title>Pervasive Adenine N6-methylation of Active Genes in Fungi.</title>
        <authorList>
            <consortium name="DOE Joint Genome Institute"/>
            <person name="Mondo S.J."/>
            <person name="Dannebaum R.O."/>
            <person name="Kuo R.C."/>
            <person name="Labutti K."/>
            <person name="Haridas S."/>
            <person name="Kuo A."/>
            <person name="Salamov A."/>
            <person name="Ahrendt S.R."/>
            <person name="Lipzen A."/>
            <person name="Sullivan W."/>
            <person name="Andreopoulos W.B."/>
            <person name="Clum A."/>
            <person name="Lindquist E."/>
            <person name="Daum C."/>
            <person name="Ramamoorthy G.K."/>
            <person name="Gryganskyi A."/>
            <person name="Culley D."/>
            <person name="Magnuson J.K."/>
            <person name="James T.Y."/>
            <person name="O'Malley M.A."/>
            <person name="Stajich J.E."/>
            <person name="Spatafora J.W."/>
            <person name="Visel A."/>
            <person name="Grigoriev I.V."/>
        </authorList>
    </citation>
    <scope>NUCLEOTIDE SEQUENCE [LARGE SCALE GENOMIC DNA]</scope>
    <source>
        <strain evidence="6 7">62-1032</strain>
    </source>
</reference>
<evidence type="ECO:0000256" key="1">
    <source>
        <dbReference type="ARBA" id="ARBA00022574"/>
    </source>
</evidence>
<dbReference type="STRING" id="106004.A0A1Y2FMW5"/>
<dbReference type="InterPro" id="IPR015943">
    <property type="entry name" value="WD40/YVTN_repeat-like_dom_sf"/>
</dbReference>
<dbReference type="AlphaFoldDB" id="A0A1Y2FMW5"/>
<comment type="similarity">
    <text evidence="3">Belongs to the WD repeat PROPPIN family.</text>
</comment>
<dbReference type="SUPFAM" id="SSF50978">
    <property type="entry name" value="WD40 repeat-like"/>
    <property type="match status" value="1"/>
</dbReference>
<dbReference type="InterPro" id="IPR036322">
    <property type="entry name" value="WD40_repeat_dom_sf"/>
</dbReference>
<feature type="compositionally biased region" description="Low complexity" evidence="5">
    <location>
        <begin position="419"/>
        <end position="432"/>
    </location>
</feature>
<evidence type="ECO:0000313" key="7">
    <source>
        <dbReference type="Proteomes" id="UP000193467"/>
    </source>
</evidence>
<feature type="region of interest" description="Disordered" evidence="5">
    <location>
        <begin position="326"/>
        <end position="356"/>
    </location>
</feature>
<comment type="caution">
    <text evidence="6">The sequence shown here is derived from an EMBL/GenBank/DDBJ whole genome shotgun (WGS) entry which is preliminary data.</text>
</comment>
<dbReference type="InParanoid" id="A0A1Y2FMW5"/>
<evidence type="ECO:0000256" key="5">
    <source>
        <dbReference type="SAM" id="MobiDB-lite"/>
    </source>
</evidence>
<dbReference type="PANTHER" id="PTHR11227">
    <property type="entry name" value="WD-REPEAT PROTEIN INTERACTING WITH PHOSPHOINOSIDES WIPI -RELATED"/>
    <property type="match status" value="1"/>
</dbReference>
<protein>
    <submittedName>
        <fullName evidence="6">WD40-repeat-containing domain protein</fullName>
    </submittedName>
</protein>
<accession>A0A1Y2FMW5</accession>
<dbReference type="InterPro" id="IPR001680">
    <property type="entry name" value="WD40_rpt"/>
</dbReference>
<keyword evidence="2" id="KW-0677">Repeat</keyword>
<gene>
    <name evidence="6" type="ORF">BCR35DRAFT_277844</name>
</gene>
<evidence type="ECO:0000256" key="4">
    <source>
        <dbReference type="PROSITE-ProRule" id="PRU00221"/>
    </source>
</evidence>
<sequence>MALHLPAHTLADEARSPILRVSFNSSGSSSFATATTEGWVVYRTEPLEVLSRREFPNGSLRIVLPLEQSNLLFLVGGPPSPLYPPNKVLFWDDKLGRTVAELEFREDVRGLAARRDRLVVVLRRRVIVFVLGKGGVGVWREGFYETTPNPTGLVALATEEGSSLLAFPGRQAGQVQLVRLPPLDSSYPPLPPAPSHDPSTTPFPSVSIILAHTTPLSALSTTPSGSMLATASSKGTLVRVWDAQSSHLVKELRRGTDSAEIFGIAFRKDGGALCVSSDKGTVHVWDLTTTRDEKRKAEAESESPRQKQFDILKPYLPKYFSSEWSHSQFRLPPPAPPASRLPFSLSNPSEPGRAATPTIEDDICICAWIEVERPPPPPPAIPAPSPTMQRTDSRESRRGKERERTDSGGGGGGKENLRRQYQQQQRRSSSSYTPPPLPMPTKESQIVAVTHSGGWFRISLGAQPEGTAAVPSVVGLGKDSTSDCRLEEYRRFGNKDGW</sequence>
<feature type="repeat" description="WD" evidence="4">
    <location>
        <begin position="209"/>
        <end position="251"/>
    </location>
</feature>
<dbReference type="SMART" id="SM00320">
    <property type="entry name" value="WD40"/>
    <property type="match status" value="3"/>
</dbReference>
<dbReference type="Pfam" id="PF21032">
    <property type="entry name" value="PROPPIN"/>
    <property type="match status" value="1"/>
</dbReference>
<keyword evidence="7" id="KW-1185">Reference proteome</keyword>
<evidence type="ECO:0000313" key="6">
    <source>
        <dbReference type="EMBL" id="ORY85332.1"/>
    </source>
</evidence>
<dbReference type="Gene3D" id="2.130.10.10">
    <property type="entry name" value="YVTN repeat-like/Quinoprotein amine dehydrogenase"/>
    <property type="match status" value="1"/>
</dbReference>
<dbReference type="InterPro" id="IPR048720">
    <property type="entry name" value="PROPPIN"/>
</dbReference>
<dbReference type="Proteomes" id="UP000193467">
    <property type="component" value="Unassembled WGS sequence"/>
</dbReference>
<dbReference type="OrthoDB" id="1667587at2759"/>